<accession>A0A813GUB0</accession>
<dbReference type="Pfam" id="PF01793">
    <property type="entry name" value="Glyco_transf_15"/>
    <property type="match status" value="1"/>
</dbReference>
<evidence type="ECO:0008006" key="6">
    <source>
        <dbReference type="Google" id="ProtNLM"/>
    </source>
</evidence>
<dbReference type="Proteomes" id="UP000654075">
    <property type="component" value="Unassembled WGS sequence"/>
</dbReference>
<evidence type="ECO:0000313" key="4">
    <source>
        <dbReference type="EMBL" id="CAE8629101.1"/>
    </source>
</evidence>
<dbReference type="Gene3D" id="3.90.550.10">
    <property type="entry name" value="Spore Coat Polysaccharide Biosynthesis Protein SpsA, Chain A"/>
    <property type="match status" value="1"/>
</dbReference>
<keyword evidence="5" id="KW-1185">Reference proteome</keyword>
<evidence type="ECO:0000256" key="2">
    <source>
        <dbReference type="ARBA" id="ARBA00022679"/>
    </source>
</evidence>
<keyword evidence="3" id="KW-0175">Coiled coil</keyword>
<sequence>MFKLKWILALLWVAGIAVLMVQHAMLLRSPMVPEMLRCDELRSHLSTEHSRVLSLQTSNVQLDLVIKRKEDQHALANANQQLQEALAKSLEAEHRELIVLAKLRLLEDDSRELQLQLKGQQESRIPPGLVFSQRYSQDPEGVYFYELDKIVERKANGSFIDCGTGHGRMLKRYGARFRRVVAIDPDATLIQDTEKSLSNSVPKHPDLSFHTTGAAEFETLERFDFALLSMVLQHATTKQAKLLMAALGKLLEEDGLAVISTTHVEEGAAFFIADTGERIPEIDFDLQVAVRTLSKTHKFPTRYWTKSQLEEVIVHSGLEVVDHVRFTYNTFEYAAKSWRADTKARSFVNLRDVPSSQMFVVRRARKGVFFNVATPLAPSSPNARLVVMSLLRGGFDHSDYVHSQDCLRQAWNKSVDGKLDLDSYDNLVFHEGNINASVQEDLRSKVPNLRFADVRDYGGFDTKFENASDPLQQALDPSFEKGGGVNHIGYYHMCRFYAMQWFHAVRSYEYAMRLDQDVCVTSIPDVLSTMREHGADYAYGLYTEELHQRTVVTIQPWLDYFFWSRGITPKTQPVDAQYMYFTNFFVAKVSWWFQQEVQALLEAVDRSGGIFAHRWGDAPIQSAVLRTFANPKKVLHMFMDYSHGSTANEIVNGSLITKASKFSGLGFGSMVMP</sequence>
<dbReference type="Pfam" id="PF13489">
    <property type="entry name" value="Methyltransf_23"/>
    <property type="match status" value="1"/>
</dbReference>
<dbReference type="GO" id="GO:0000032">
    <property type="term" value="P:cell wall mannoprotein biosynthetic process"/>
    <property type="evidence" value="ECO:0007669"/>
    <property type="project" value="TreeGrafter"/>
</dbReference>
<dbReference type="OrthoDB" id="439943at2759"/>
<dbReference type="EMBL" id="CAJNNV010029596">
    <property type="protein sequence ID" value="CAE8629101.1"/>
    <property type="molecule type" value="Genomic_DNA"/>
</dbReference>
<dbReference type="AlphaFoldDB" id="A0A813GUB0"/>
<evidence type="ECO:0000256" key="3">
    <source>
        <dbReference type="SAM" id="Coils"/>
    </source>
</evidence>
<proteinExistence type="inferred from homology"/>
<dbReference type="InterPro" id="IPR029063">
    <property type="entry name" value="SAM-dependent_MTases_sf"/>
</dbReference>
<dbReference type="PANTHER" id="PTHR31121:SF6">
    <property type="entry name" value="ALPHA-1,2 MANNOSYLTRANSFERASE KTR1"/>
    <property type="match status" value="1"/>
</dbReference>
<dbReference type="CDD" id="cd02440">
    <property type="entry name" value="AdoMet_MTases"/>
    <property type="match status" value="1"/>
</dbReference>
<dbReference type="SUPFAM" id="SSF53335">
    <property type="entry name" value="S-adenosyl-L-methionine-dependent methyltransferases"/>
    <property type="match status" value="1"/>
</dbReference>
<evidence type="ECO:0000256" key="1">
    <source>
        <dbReference type="ARBA" id="ARBA00007677"/>
    </source>
</evidence>
<dbReference type="GO" id="GO:0000026">
    <property type="term" value="F:alpha-1,2-mannosyltransferase activity"/>
    <property type="evidence" value="ECO:0007669"/>
    <property type="project" value="TreeGrafter"/>
</dbReference>
<keyword evidence="2" id="KW-0808">Transferase</keyword>
<dbReference type="GO" id="GO:0016020">
    <property type="term" value="C:membrane"/>
    <property type="evidence" value="ECO:0007669"/>
    <property type="project" value="InterPro"/>
</dbReference>
<evidence type="ECO:0000313" key="5">
    <source>
        <dbReference type="Proteomes" id="UP000654075"/>
    </source>
</evidence>
<dbReference type="PANTHER" id="PTHR31121">
    <property type="entry name" value="ALPHA-1,2 MANNOSYLTRANSFERASE KTR1"/>
    <property type="match status" value="1"/>
</dbReference>
<feature type="non-terminal residue" evidence="4">
    <location>
        <position position="673"/>
    </location>
</feature>
<name>A0A813GUB0_POLGL</name>
<dbReference type="InterPro" id="IPR029044">
    <property type="entry name" value="Nucleotide-diphossugar_trans"/>
</dbReference>
<comment type="caution">
    <text evidence="4">The sequence shown here is derived from an EMBL/GenBank/DDBJ whole genome shotgun (WGS) entry which is preliminary data.</text>
</comment>
<comment type="similarity">
    <text evidence="1">Belongs to the glycosyltransferase 15 family.</text>
</comment>
<reference evidence="4" key="1">
    <citation type="submission" date="2021-02" db="EMBL/GenBank/DDBJ databases">
        <authorList>
            <person name="Dougan E. K."/>
            <person name="Rhodes N."/>
            <person name="Thang M."/>
            <person name="Chan C."/>
        </authorList>
    </citation>
    <scope>NUCLEOTIDE SEQUENCE</scope>
</reference>
<organism evidence="4 5">
    <name type="scientific">Polarella glacialis</name>
    <name type="common">Dinoflagellate</name>
    <dbReference type="NCBI Taxonomy" id="89957"/>
    <lineage>
        <taxon>Eukaryota</taxon>
        <taxon>Sar</taxon>
        <taxon>Alveolata</taxon>
        <taxon>Dinophyceae</taxon>
        <taxon>Suessiales</taxon>
        <taxon>Suessiaceae</taxon>
        <taxon>Polarella</taxon>
    </lineage>
</organism>
<feature type="coiled-coil region" evidence="3">
    <location>
        <begin position="68"/>
        <end position="123"/>
    </location>
</feature>
<protein>
    <recommendedName>
        <fullName evidence="6">Methyltransferase domain-containing protein</fullName>
    </recommendedName>
</protein>
<gene>
    <name evidence="4" type="ORF">PGLA1383_LOCUS45673</name>
</gene>
<dbReference type="SUPFAM" id="SSF53448">
    <property type="entry name" value="Nucleotide-diphospho-sugar transferases"/>
    <property type="match status" value="1"/>
</dbReference>
<dbReference type="Gene3D" id="3.40.50.150">
    <property type="entry name" value="Vaccinia Virus protein VP39"/>
    <property type="match status" value="1"/>
</dbReference>
<dbReference type="GO" id="GO:0006487">
    <property type="term" value="P:protein N-linked glycosylation"/>
    <property type="evidence" value="ECO:0007669"/>
    <property type="project" value="TreeGrafter"/>
</dbReference>
<dbReference type="GO" id="GO:0005794">
    <property type="term" value="C:Golgi apparatus"/>
    <property type="evidence" value="ECO:0007669"/>
    <property type="project" value="TreeGrafter"/>
</dbReference>
<dbReference type="InterPro" id="IPR002685">
    <property type="entry name" value="Glyco_trans_15"/>
</dbReference>